<dbReference type="Proteomes" id="UP001156666">
    <property type="component" value="Unassembled WGS sequence"/>
</dbReference>
<feature type="transmembrane region" description="Helical" evidence="1">
    <location>
        <begin position="110"/>
        <end position="135"/>
    </location>
</feature>
<organism evidence="2 3">
    <name type="scientific">Portibacter lacus</name>
    <dbReference type="NCBI Taxonomy" id="1099794"/>
    <lineage>
        <taxon>Bacteria</taxon>
        <taxon>Pseudomonadati</taxon>
        <taxon>Bacteroidota</taxon>
        <taxon>Saprospiria</taxon>
        <taxon>Saprospirales</taxon>
        <taxon>Haliscomenobacteraceae</taxon>
        <taxon>Portibacter</taxon>
    </lineage>
</organism>
<reference evidence="2" key="2">
    <citation type="submission" date="2023-01" db="EMBL/GenBank/DDBJ databases">
        <title>Draft genome sequence of Portibacter lacus strain NBRC 108769.</title>
        <authorList>
            <person name="Sun Q."/>
            <person name="Mori K."/>
        </authorList>
    </citation>
    <scope>NUCLEOTIDE SEQUENCE</scope>
    <source>
        <strain evidence="2">NBRC 108769</strain>
    </source>
</reference>
<dbReference type="Pfam" id="PF14108">
    <property type="entry name" value="ABA4-like"/>
    <property type="match status" value="1"/>
</dbReference>
<evidence type="ECO:0008006" key="4">
    <source>
        <dbReference type="Google" id="ProtNLM"/>
    </source>
</evidence>
<keyword evidence="3" id="KW-1185">Reference proteome</keyword>
<gene>
    <name evidence="2" type="ORF">GCM10007940_11430</name>
</gene>
<keyword evidence="1" id="KW-0812">Transmembrane</keyword>
<feature type="transmembrane region" description="Helical" evidence="1">
    <location>
        <begin position="6"/>
        <end position="24"/>
    </location>
</feature>
<keyword evidence="1" id="KW-0472">Membrane</keyword>
<proteinExistence type="predicted"/>
<feature type="transmembrane region" description="Helical" evidence="1">
    <location>
        <begin position="78"/>
        <end position="98"/>
    </location>
</feature>
<dbReference type="InterPro" id="IPR025461">
    <property type="entry name" value="ABA4-like"/>
</dbReference>
<evidence type="ECO:0000256" key="1">
    <source>
        <dbReference type="SAM" id="Phobius"/>
    </source>
</evidence>
<dbReference type="AlphaFoldDB" id="A0AA37WD73"/>
<reference evidence="2" key="1">
    <citation type="journal article" date="2014" name="Int. J. Syst. Evol. Microbiol.">
        <title>Complete genome sequence of Corynebacterium casei LMG S-19264T (=DSM 44701T), isolated from a smear-ripened cheese.</title>
        <authorList>
            <consortium name="US DOE Joint Genome Institute (JGI-PGF)"/>
            <person name="Walter F."/>
            <person name="Albersmeier A."/>
            <person name="Kalinowski J."/>
            <person name="Ruckert C."/>
        </authorList>
    </citation>
    <scope>NUCLEOTIDE SEQUENCE</scope>
    <source>
        <strain evidence="2">NBRC 108769</strain>
    </source>
</reference>
<accession>A0AA37WD73</accession>
<dbReference type="RefSeq" id="WP_235293330.1">
    <property type="nucleotide sequence ID" value="NZ_BSOH01000005.1"/>
</dbReference>
<evidence type="ECO:0000313" key="2">
    <source>
        <dbReference type="EMBL" id="GLR16528.1"/>
    </source>
</evidence>
<keyword evidence="1" id="KW-1133">Transmembrane helix</keyword>
<evidence type="ECO:0000313" key="3">
    <source>
        <dbReference type="Proteomes" id="UP001156666"/>
    </source>
</evidence>
<comment type="caution">
    <text evidence="2">The sequence shown here is derived from an EMBL/GenBank/DDBJ whole genome shotgun (WGS) entry which is preliminary data.</text>
</comment>
<sequence>MNPSDVFSITNLLAMTMWLLMIILPKWQVTRFLVDFKIIPILLSMVYATYITQSILAGGGLDFGSLESVMKLFTKEDAVLAGWVHYLAFDLLVGMWILDQNKTIKIPHLILAPCLFGTFMLGPVGFLLFIIIRAIKLNKK</sequence>
<feature type="transmembrane region" description="Helical" evidence="1">
    <location>
        <begin position="36"/>
        <end position="58"/>
    </location>
</feature>
<protein>
    <recommendedName>
        <fullName evidence="4">DUF4281 domain-containing protein</fullName>
    </recommendedName>
</protein>
<name>A0AA37WD73_9BACT</name>
<dbReference type="EMBL" id="BSOH01000005">
    <property type="protein sequence ID" value="GLR16528.1"/>
    <property type="molecule type" value="Genomic_DNA"/>
</dbReference>